<dbReference type="EC" id="5.2.1.8" evidence="6"/>
<organism evidence="8 9">
    <name type="scientific">Diploptera punctata</name>
    <name type="common">Pacific beetle cockroach</name>
    <dbReference type="NCBI Taxonomy" id="6984"/>
    <lineage>
        <taxon>Eukaryota</taxon>
        <taxon>Metazoa</taxon>
        <taxon>Ecdysozoa</taxon>
        <taxon>Arthropoda</taxon>
        <taxon>Hexapoda</taxon>
        <taxon>Insecta</taxon>
        <taxon>Pterygota</taxon>
        <taxon>Neoptera</taxon>
        <taxon>Polyneoptera</taxon>
        <taxon>Dictyoptera</taxon>
        <taxon>Blattodea</taxon>
        <taxon>Blaberoidea</taxon>
        <taxon>Blaberidae</taxon>
        <taxon>Diplopterinae</taxon>
        <taxon>Diploptera</taxon>
    </lineage>
</organism>
<dbReference type="InterPro" id="IPR002130">
    <property type="entry name" value="Cyclophilin-type_PPIase_dom"/>
</dbReference>
<dbReference type="GO" id="GO:0003755">
    <property type="term" value="F:peptidyl-prolyl cis-trans isomerase activity"/>
    <property type="evidence" value="ECO:0007669"/>
    <property type="project" value="UniProtKB-UniRule"/>
</dbReference>
<dbReference type="Pfam" id="PF00160">
    <property type="entry name" value="Pro_isomerase"/>
    <property type="match status" value="1"/>
</dbReference>
<name>A0AAD8EGG3_DIPPU</name>
<evidence type="ECO:0000256" key="4">
    <source>
        <dbReference type="ARBA" id="ARBA00023110"/>
    </source>
</evidence>
<dbReference type="AlphaFoldDB" id="A0AAD8EGG3"/>
<evidence type="ECO:0000256" key="1">
    <source>
        <dbReference type="ARBA" id="ARBA00000971"/>
    </source>
</evidence>
<evidence type="ECO:0000256" key="6">
    <source>
        <dbReference type="RuleBase" id="RU363019"/>
    </source>
</evidence>
<feature type="non-terminal residue" evidence="8">
    <location>
        <position position="280"/>
    </location>
</feature>
<evidence type="ECO:0000259" key="7">
    <source>
        <dbReference type="PROSITE" id="PS50072"/>
    </source>
</evidence>
<dbReference type="InterPro" id="IPR050754">
    <property type="entry name" value="FKBP4/5/8-like"/>
</dbReference>
<evidence type="ECO:0000313" key="9">
    <source>
        <dbReference type="Proteomes" id="UP001233999"/>
    </source>
</evidence>
<dbReference type="InterPro" id="IPR029000">
    <property type="entry name" value="Cyclophilin-like_dom_sf"/>
</dbReference>
<dbReference type="PRINTS" id="PR00153">
    <property type="entry name" value="CSAPPISMRASE"/>
</dbReference>
<dbReference type="Gene3D" id="2.40.100.10">
    <property type="entry name" value="Cyclophilin-like"/>
    <property type="match status" value="1"/>
</dbReference>
<dbReference type="InterPro" id="IPR011990">
    <property type="entry name" value="TPR-like_helical_dom_sf"/>
</dbReference>
<reference evidence="8" key="2">
    <citation type="submission" date="2023-05" db="EMBL/GenBank/DDBJ databases">
        <authorList>
            <person name="Fouks B."/>
        </authorList>
    </citation>
    <scope>NUCLEOTIDE SEQUENCE</scope>
    <source>
        <strain evidence="8">Stay&amp;Tobe</strain>
        <tissue evidence="8">Testes</tissue>
    </source>
</reference>
<gene>
    <name evidence="8" type="ORF">L9F63_017699</name>
</gene>
<evidence type="ECO:0000313" key="8">
    <source>
        <dbReference type="EMBL" id="KAJ9589004.1"/>
    </source>
</evidence>
<keyword evidence="2" id="KW-0677">Repeat</keyword>
<dbReference type="Gene3D" id="1.25.40.10">
    <property type="entry name" value="Tetratricopeptide repeat domain"/>
    <property type="match status" value="1"/>
</dbReference>
<evidence type="ECO:0000256" key="3">
    <source>
        <dbReference type="ARBA" id="ARBA00022803"/>
    </source>
</evidence>
<evidence type="ECO:0000256" key="5">
    <source>
        <dbReference type="ARBA" id="ARBA00023235"/>
    </source>
</evidence>
<dbReference type="SUPFAM" id="SSF50891">
    <property type="entry name" value="Cyclophilin-like"/>
    <property type="match status" value="1"/>
</dbReference>
<reference evidence="8" key="1">
    <citation type="journal article" date="2023" name="IScience">
        <title>Live-bearing cockroach genome reveals convergent evolutionary mechanisms linked to viviparity in insects and beyond.</title>
        <authorList>
            <person name="Fouks B."/>
            <person name="Harrison M.C."/>
            <person name="Mikhailova A.A."/>
            <person name="Marchal E."/>
            <person name="English S."/>
            <person name="Carruthers M."/>
            <person name="Jennings E.C."/>
            <person name="Chiamaka E.L."/>
            <person name="Frigard R.A."/>
            <person name="Pippel M."/>
            <person name="Attardo G.M."/>
            <person name="Benoit J.B."/>
            <person name="Bornberg-Bauer E."/>
            <person name="Tobe S.S."/>
        </authorList>
    </citation>
    <scope>NUCLEOTIDE SEQUENCE</scope>
    <source>
        <strain evidence="8">Stay&amp;Tobe</strain>
    </source>
</reference>
<protein>
    <recommendedName>
        <fullName evidence="6">Peptidyl-prolyl cis-trans isomerase</fullName>
        <shortName evidence="6">PPIase</shortName>
        <ecNumber evidence="6">5.2.1.8</ecNumber>
    </recommendedName>
</protein>
<comment type="caution">
    <text evidence="8">The sequence shown here is derived from an EMBL/GenBank/DDBJ whole genome shotgun (WGS) entry which is preliminary data.</text>
</comment>
<sequence length="280" mass="32402">HVCAGKLSMANAGPNSNSSQFFISTVPCSHLDNVNVVFGEVKKGFGVVEEISQVATDKDRPIQEFLFKLPSELKPDEDWGIAESDGTIDKYPPYPEDLDLSSYSLEVEAFQNIISDIKNSGNHFYNTKDYEQADRKYKKAQRYIEWYRTKPKENELDKGQKIYVAEEIICLLNSAAVSLKRRLFRDALLSCDKVLKIDNENVKAMFRRGQALRGLNDYDGALRDLKRARTFSKNDRIINAEIISLKTEMNNYLQREKIIFEKMFKKWSKKQCSWMTEHQL</sequence>
<comment type="function">
    <text evidence="6">PPIases accelerate the folding of proteins. It catalyzes the cis-trans isomerization of proline imidic peptide bonds in oligopeptides.</text>
</comment>
<feature type="domain" description="PPIase cyclophilin-type" evidence="7">
    <location>
        <begin position="1"/>
        <end position="86"/>
    </location>
</feature>
<dbReference type="PANTHER" id="PTHR46512">
    <property type="entry name" value="PEPTIDYLPROLYL ISOMERASE"/>
    <property type="match status" value="1"/>
</dbReference>
<accession>A0AAD8EGG3</accession>
<comment type="similarity">
    <text evidence="6">Belongs to the cyclophilin-type PPIase family.</text>
</comment>
<dbReference type="PROSITE" id="PS50072">
    <property type="entry name" value="CSA_PPIASE_2"/>
    <property type="match status" value="1"/>
</dbReference>
<dbReference type="SUPFAM" id="SSF48452">
    <property type="entry name" value="TPR-like"/>
    <property type="match status" value="1"/>
</dbReference>
<dbReference type="SMART" id="SM00028">
    <property type="entry name" value="TPR"/>
    <property type="match status" value="2"/>
</dbReference>
<keyword evidence="9" id="KW-1185">Reference proteome</keyword>
<dbReference type="Proteomes" id="UP001233999">
    <property type="component" value="Unassembled WGS sequence"/>
</dbReference>
<dbReference type="InterPro" id="IPR019734">
    <property type="entry name" value="TPR_rpt"/>
</dbReference>
<comment type="catalytic activity">
    <reaction evidence="1 6">
        <text>[protein]-peptidylproline (omega=180) = [protein]-peptidylproline (omega=0)</text>
        <dbReference type="Rhea" id="RHEA:16237"/>
        <dbReference type="Rhea" id="RHEA-COMP:10747"/>
        <dbReference type="Rhea" id="RHEA-COMP:10748"/>
        <dbReference type="ChEBI" id="CHEBI:83833"/>
        <dbReference type="ChEBI" id="CHEBI:83834"/>
        <dbReference type="EC" id="5.2.1.8"/>
    </reaction>
</comment>
<evidence type="ECO:0000256" key="2">
    <source>
        <dbReference type="ARBA" id="ARBA00022737"/>
    </source>
</evidence>
<dbReference type="EMBL" id="JASPKZ010005288">
    <property type="protein sequence ID" value="KAJ9589004.1"/>
    <property type="molecule type" value="Genomic_DNA"/>
</dbReference>
<dbReference type="FunFam" id="1.25.40.10:FF:000029">
    <property type="entry name" value="peptidyl-prolyl cis-trans isomerase D"/>
    <property type="match status" value="1"/>
</dbReference>
<keyword evidence="5 6" id="KW-0413">Isomerase</keyword>
<dbReference type="PANTHER" id="PTHR46512:SF9">
    <property type="entry name" value="PEPTIDYLPROLYL ISOMERASE"/>
    <property type="match status" value="1"/>
</dbReference>
<proteinExistence type="inferred from homology"/>
<keyword evidence="3" id="KW-0802">TPR repeat</keyword>
<keyword evidence="4 6" id="KW-0697">Rotamase</keyword>